<accession>A0A423XHN0</accession>
<dbReference type="InterPro" id="IPR039874">
    <property type="entry name" value="WAPL"/>
</dbReference>
<comment type="caution">
    <text evidence="4">The sequence shown here is derived from an EMBL/GenBank/DDBJ whole genome shotgun (WGS) entry which is preliminary data.</text>
</comment>
<dbReference type="InterPro" id="IPR022771">
    <property type="entry name" value="WAPL_C"/>
</dbReference>
<protein>
    <recommendedName>
        <fullName evidence="3">Wings apart-like protein C-terminal domain-containing protein</fullName>
    </recommendedName>
</protein>
<evidence type="ECO:0000313" key="4">
    <source>
        <dbReference type="EMBL" id="ROW15532.1"/>
    </source>
</evidence>
<feature type="region of interest" description="Disordered" evidence="2">
    <location>
        <begin position="242"/>
        <end position="342"/>
    </location>
</feature>
<feature type="region of interest" description="Disordered" evidence="2">
    <location>
        <begin position="1"/>
        <end position="46"/>
    </location>
</feature>
<feature type="compositionally biased region" description="Basic and acidic residues" evidence="2">
    <location>
        <begin position="25"/>
        <end position="37"/>
    </location>
</feature>
<feature type="region of interest" description="Disordered" evidence="2">
    <location>
        <begin position="72"/>
        <end position="187"/>
    </location>
</feature>
<dbReference type="InParanoid" id="A0A423XHN0"/>
<dbReference type="STRING" id="1230097.A0A423XHN0"/>
<dbReference type="AlphaFoldDB" id="A0A423XHN0"/>
<comment type="similarity">
    <text evidence="1">Belongs to the WAPL family.</text>
</comment>
<feature type="compositionally biased region" description="Low complexity" evidence="2">
    <location>
        <begin position="177"/>
        <end position="187"/>
    </location>
</feature>
<feature type="domain" description="Wings apart-like protein C-terminal" evidence="3">
    <location>
        <begin position="394"/>
        <end position="735"/>
    </location>
</feature>
<feature type="compositionally biased region" description="Acidic residues" evidence="2">
    <location>
        <begin position="277"/>
        <end position="288"/>
    </location>
</feature>
<dbReference type="OrthoDB" id="78088at2759"/>
<dbReference type="PANTHER" id="PTHR22100">
    <property type="entry name" value="WINGS APART-LIKE PROTEIN HOMOLOG"/>
    <property type="match status" value="1"/>
</dbReference>
<dbReference type="PANTHER" id="PTHR22100:SF13">
    <property type="entry name" value="WINGS APART-LIKE PROTEIN HOMOLOG"/>
    <property type="match status" value="1"/>
</dbReference>
<evidence type="ECO:0000313" key="5">
    <source>
        <dbReference type="Proteomes" id="UP000285146"/>
    </source>
</evidence>
<proteinExistence type="inferred from homology"/>
<dbReference type="Pfam" id="PF07814">
    <property type="entry name" value="WAPL"/>
    <property type="match status" value="1"/>
</dbReference>
<dbReference type="Gene3D" id="1.25.10.10">
    <property type="entry name" value="Leucine-rich Repeat Variant"/>
    <property type="match status" value="1"/>
</dbReference>
<name>A0A423XHN0_9PEZI</name>
<feature type="compositionally biased region" description="Low complexity" evidence="2">
    <location>
        <begin position="126"/>
        <end position="138"/>
    </location>
</feature>
<sequence length="860" mass="94482">MATTRNNTGLAGKRRVTTYSKAFRRRSEPEEKTKDGRSCTAPLEPSTVWDFQDDDEINSPVVTLPVKSKLFGRKAGDRNRNLPSTVSSTPSRRSPTSAFQTKDLANPLPNPKRRRISPVNKNIRGVRASSVRARAYSTPPSPPPSLPSPSGESMPPPKTIPKSVRPRPASRTNSSGPTKPTTKVAVTKAATDRIVPFPPRVSKNVKILNIGKQKKEMVQTHIPFRPVQATPSIPIIRPEQAATSKLGPISSGSRIQQGPPSRKRKRLIDELAAQADESSEEEEEEQESELIRSQVTRRTPEPQDLAGFGTPAAVPSTPEPKIPRKFARPGSATKRAGPKITYSARRTIRAEGTSAGGLGTVDEDAWLKESLLPTGDSRFDMDDDEDEPFTSGAVRSIHELRQAGANSRFADEIEDLLARVGRPTGRTSSSRRNALVDLSQKLSDKGFVRKFRDHNGDRSLFEQVGKETDVIAGYALVAILTTLLATTSSAHIISQLQHQGFSTLLERLLAIETDIQPISKDRASNLSKHGQQSMSKLKASLLILPIWEPTTPFMLSPRRLALKALELVVKHSGTGGDEFFSAKVTDQLFTLLGNASEPDSWKYPRTDESVDFHLALTLLETHSIHAMQTESKERWTFKHLPIIADTLGTTLRLNTGHLGEIGLLVLKLTLNTANNNHDAATTFIEKGTVRTLANALCDTFQTATTSVDDADVFNEHLEALLLMLGVMINFSEHDRNTGGSLLSTMTDGQAPLDRLIKLFLDHHAATSEADSVEKSQLNVAFGYLTLLLGYMSLYEPVRQRFGSMHKAGNLVPLLDSIREFIAYHRMTDDAIAQTGEGQVPLYSSFTTKLQGLVERLESYA</sequence>
<dbReference type="EMBL" id="LKEB01000009">
    <property type="protein sequence ID" value="ROW15532.1"/>
    <property type="molecule type" value="Genomic_DNA"/>
</dbReference>
<feature type="compositionally biased region" description="Polar residues" evidence="2">
    <location>
        <begin position="250"/>
        <end position="259"/>
    </location>
</feature>
<dbReference type="InterPro" id="IPR011989">
    <property type="entry name" value="ARM-like"/>
</dbReference>
<evidence type="ECO:0000256" key="1">
    <source>
        <dbReference type="ARBA" id="ARBA00006854"/>
    </source>
</evidence>
<gene>
    <name evidence="4" type="ORF">VPNG_02316</name>
</gene>
<evidence type="ECO:0000259" key="3">
    <source>
        <dbReference type="Pfam" id="PF07814"/>
    </source>
</evidence>
<reference evidence="4 5" key="1">
    <citation type="submission" date="2015-09" db="EMBL/GenBank/DDBJ databases">
        <title>Host preference determinants of Valsa canker pathogens revealed by comparative genomics.</title>
        <authorList>
            <person name="Yin Z."/>
            <person name="Huang L."/>
        </authorList>
    </citation>
    <scope>NUCLEOTIDE SEQUENCE [LARGE SCALE GENOMIC DNA]</scope>
    <source>
        <strain evidence="4 5">SXYLt</strain>
    </source>
</reference>
<organism evidence="4 5">
    <name type="scientific">Cytospora leucostoma</name>
    <dbReference type="NCBI Taxonomy" id="1230097"/>
    <lineage>
        <taxon>Eukaryota</taxon>
        <taxon>Fungi</taxon>
        <taxon>Dikarya</taxon>
        <taxon>Ascomycota</taxon>
        <taxon>Pezizomycotina</taxon>
        <taxon>Sordariomycetes</taxon>
        <taxon>Sordariomycetidae</taxon>
        <taxon>Diaporthales</taxon>
        <taxon>Cytosporaceae</taxon>
        <taxon>Cytospora</taxon>
    </lineage>
</organism>
<dbReference type="Proteomes" id="UP000285146">
    <property type="component" value="Unassembled WGS sequence"/>
</dbReference>
<feature type="compositionally biased region" description="Low complexity" evidence="2">
    <location>
        <begin position="83"/>
        <end position="97"/>
    </location>
</feature>
<evidence type="ECO:0000256" key="2">
    <source>
        <dbReference type="SAM" id="MobiDB-lite"/>
    </source>
</evidence>
<keyword evidence="5" id="KW-1185">Reference proteome</keyword>